<dbReference type="PANTHER" id="PTHR43493:SF5">
    <property type="entry name" value="DNA GYRASE SUBUNIT A, CHLOROPLASTIC_MITOCHONDRIAL"/>
    <property type="match status" value="1"/>
</dbReference>
<feature type="compositionally biased region" description="Acidic residues" evidence="11">
    <location>
        <begin position="825"/>
        <end position="837"/>
    </location>
</feature>
<dbReference type="PROSITE" id="PS52040">
    <property type="entry name" value="TOPO_IIA"/>
    <property type="match status" value="1"/>
</dbReference>
<dbReference type="InterPro" id="IPR002205">
    <property type="entry name" value="Topo_IIA_dom_A"/>
</dbReference>
<reference evidence="13" key="1">
    <citation type="journal article" date="2021" name="PeerJ">
        <title>Extensive microbial diversity within the chicken gut microbiome revealed by metagenomics and culture.</title>
        <authorList>
            <person name="Gilroy R."/>
            <person name="Ravi A."/>
            <person name="Getino M."/>
            <person name="Pursley I."/>
            <person name="Horton D.L."/>
            <person name="Alikhan N.F."/>
            <person name="Baker D."/>
            <person name="Gharbi K."/>
            <person name="Hall N."/>
            <person name="Watson M."/>
            <person name="Adriaenssens E.M."/>
            <person name="Foster-Nyarko E."/>
            <person name="Jarju S."/>
            <person name="Secka A."/>
            <person name="Antonio M."/>
            <person name="Oren A."/>
            <person name="Chaudhuri R.R."/>
            <person name="La Ragione R."/>
            <person name="Hildebrand F."/>
            <person name="Pallen M.J."/>
        </authorList>
    </citation>
    <scope>NUCLEOTIDE SEQUENCE</scope>
    <source>
        <strain evidence="13">ChiBcec8-14828</strain>
    </source>
</reference>
<keyword evidence="7 9" id="KW-0413">Isomerase</keyword>
<comment type="subunit">
    <text evidence="8">Heterotetramer composed of ParC and ParE.</text>
</comment>
<dbReference type="GO" id="GO:0005694">
    <property type="term" value="C:chromosome"/>
    <property type="evidence" value="ECO:0007669"/>
    <property type="project" value="InterPro"/>
</dbReference>
<gene>
    <name evidence="9 13" type="primary">gyrA</name>
    <name evidence="13" type="ORF">H9943_07610</name>
</gene>
<dbReference type="GO" id="GO:0034335">
    <property type="term" value="F:DNA negative supercoiling activity"/>
    <property type="evidence" value="ECO:0007669"/>
    <property type="project" value="UniProtKB-ARBA"/>
</dbReference>
<dbReference type="GO" id="GO:0006265">
    <property type="term" value="P:DNA topological change"/>
    <property type="evidence" value="ECO:0007669"/>
    <property type="project" value="UniProtKB-UniRule"/>
</dbReference>
<proteinExistence type="inferred from homology"/>
<dbReference type="FunFam" id="2.120.10.90:FF:000005">
    <property type="entry name" value="DNA topoisomerase 4 subunit A"/>
    <property type="match status" value="1"/>
</dbReference>
<keyword evidence="3 9" id="KW-0547">Nucleotide-binding</keyword>
<keyword evidence="9" id="KW-0963">Cytoplasm</keyword>
<dbReference type="InterPro" id="IPR006691">
    <property type="entry name" value="GyrA/parC_rep"/>
</dbReference>
<reference evidence="13" key="2">
    <citation type="submission" date="2021-04" db="EMBL/GenBank/DDBJ databases">
        <authorList>
            <person name="Gilroy R."/>
        </authorList>
    </citation>
    <scope>NUCLEOTIDE SEQUENCE</scope>
    <source>
        <strain evidence="13">ChiBcec8-14828</strain>
    </source>
</reference>
<comment type="miscellaneous">
    <text evidence="9">Few gyrases are as efficient as E.coli at forming negative supercoils. Not all organisms have 2 type II topoisomerases; in organisms with a single type II topoisomerase this enzyme also has to decatenate newly replicated chromosomes.</text>
</comment>
<keyword evidence="6 9" id="KW-0238">DNA-binding</keyword>
<evidence type="ECO:0000313" key="14">
    <source>
        <dbReference type="Proteomes" id="UP000824209"/>
    </source>
</evidence>
<dbReference type="NCBIfam" id="NF004043">
    <property type="entry name" value="PRK05560.1"/>
    <property type="match status" value="1"/>
</dbReference>
<dbReference type="InterPro" id="IPR013760">
    <property type="entry name" value="Topo_IIA-like_dom_sf"/>
</dbReference>
<evidence type="ECO:0000256" key="2">
    <source>
        <dbReference type="ARBA" id="ARBA00008263"/>
    </source>
</evidence>
<evidence type="ECO:0000313" key="13">
    <source>
        <dbReference type="EMBL" id="HJB40245.1"/>
    </source>
</evidence>
<evidence type="ECO:0000256" key="10">
    <source>
        <dbReference type="PROSITE-ProRule" id="PRU01384"/>
    </source>
</evidence>
<comment type="subunit">
    <text evidence="9">Heterotetramer, composed of two GyrA and two GyrB chains. In the heterotetramer, GyrA contains the active site tyrosine that forms a transient covalent intermediate with DNA, while GyrB binds cofactors and catalyzes ATP hydrolysis.</text>
</comment>
<dbReference type="Pfam" id="PF03989">
    <property type="entry name" value="DNA_gyraseA_C"/>
    <property type="match status" value="6"/>
</dbReference>
<dbReference type="InterPro" id="IPR050220">
    <property type="entry name" value="Type_II_DNA_Topoisomerases"/>
</dbReference>
<dbReference type="InterPro" id="IPR013757">
    <property type="entry name" value="Topo_IIA_A_a_sf"/>
</dbReference>
<feature type="short sequence motif" description="GyrA-box" evidence="9">
    <location>
        <begin position="530"/>
        <end position="536"/>
    </location>
</feature>
<evidence type="ECO:0000256" key="1">
    <source>
        <dbReference type="ARBA" id="ARBA00000185"/>
    </source>
</evidence>
<dbReference type="GO" id="GO:0003677">
    <property type="term" value="F:DNA binding"/>
    <property type="evidence" value="ECO:0007669"/>
    <property type="project" value="UniProtKB-UniRule"/>
</dbReference>
<dbReference type="PANTHER" id="PTHR43493">
    <property type="entry name" value="DNA GYRASE/TOPOISOMERASE SUBUNIT A"/>
    <property type="match status" value="1"/>
</dbReference>
<comment type="catalytic activity">
    <reaction evidence="1 9 10">
        <text>ATP-dependent breakage, passage and rejoining of double-stranded DNA.</text>
        <dbReference type="EC" id="5.6.2.2"/>
    </reaction>
</comment>
<sequence length="856" mass="95396">MIENSIKPGTRLIVRDIKDEMENAFIDYSMSVITARALPDVRDGLKPVHRRILYTMYERGNDPSHPYRKSADTVGAVLGSYHPHGDASVYDAMVRLAQDFSLRYPLVDGQGNFGSVDGDPPAAYRYTEARMSKMAVDLLTDIEKDTIDMVPNFDESKKEPSVLPCRVPNLLINGSNGIAVGMATNIPPHNLCEVIDALSALIHQPEIELAELMEYVHGPDFPTGGIIMGRSGIRAAYATGRGKITLRGRAEIVEQKNGRFQIIITELPYMVNKARLLENIADLAKEKRIEGIADLNDESNRQGMRVVVELKREANPQVVLNQLYRYTQLQDTVGVIMLALDKGVPKLMSLKDMLQKYLEFQEEVVRRRTEHDLKKAKERAHVLEGLRRAVDLVDEIIATIRACKGGKAEAKSAIMEKFEFDDVQATAIVNFQLGQLAGLEILKIDNELGELQTKIGEWTDLLSDSAKVLAVVESELMVLRDKYGDERRTEIAHVSGEMDIEDLIPEEECVFTLTHAGYIKRQPADTYQAQRRGGRGITALSRKEEDFVEELFLASTHDYLLFVTDQGRVYRLKGYQVYEGSRTAKGTNIVNLLPLQDGEQVAGMLSVAKEQMEQHAEHEQYLVMVTKNGIIKRTPLSAYANIRKSGLIAINLNEGDALAWTHITSGENELLVATRNGMMIRFAETDARTMGRNATGVRAIRLSEGDSVVGCAILREGATVLTVTEEGKGRRTKESEYRIQRRGGKGIRNYGTSGHVAGIKVMDETDDMILISLEGIIIRMHVEDINTQSRYGSGVRVMRLSENDRVVTVARTERDDSEETAKPEEDGEGEPTPEELEAMQAQEAADEADAAEESEE</sequence>
<feature type="compositionally biased region" description="Basic and acidic residues" evidence="11">
    <location>
        <begin position="809"/>
        <end position="824"/>
    </location>
</feature>
<dbReference type="GO" id="GO:0006261">
    <property type="term" value="P:DNA-templated DNA replication"/>
    <property type="evidence" value="ECO:0007669"/>
    <property type="project" value="UniProtKB-UniRule"/>
</dbReference>
<dbReference type="Gene3D" id="2.120.10.90">
    <property type="entry name" value="DNA gyrase/topoisomerase IV, subunit A, C-terminal"/>
    <property type="match status" value="1"/>
</dbReference>
<dbReference type="InterPro" id="IPR013758">
    <property type="entry name" value="Topo_IIA_A/C_ab"/>
</dbReference>
<evidence type="ECO:0000256" key="3">
    <source>
        <dbReference type="ARBA" id="ARBA00022741"/>
    </source>
</evidence>
<dbReference type="AlphaFoldDB" id="A0A9D2M2F5"/>
<name>A0A9D2M2F5_9FIRM</name>
<dbReference type="NCBIfam" id="NF004044">
    <property type="entry name" value="PRK05561.1"/>
    <property type="match status" value="1"/>
</dbReference>
<dbReference type="Pfam" id="PF00521">
    <property type="entry name" value="DNA_topoisoIV"/>
    <property type="match status" value="1"/>
</dbReference>
<keyword evidence="4 9" id="KW-0067">ATP-binding</keyword>
<feature type="region of interest" description="Disordered" evidence="11">
    <location>
        <begin position="809"/>
        <end position="856"/>
    </location>
</feature>
<evidence type="ECO:0000256" key="5">
    <source>
        <dbReference type="ARBA" id="ARBA00023029"/>
    </source>
</evidence>
<evidence type="ECO:0000256" key="6">
    <source>
        <dbReference type="ARBA" id="ARBA00023125"/>
    </source>
</evidence>
<keyword evidence="5 9" id="KW-0799">Topoisomerase</keyword>
<dbReference type="FunFam" id="3.90.199.10:FF:000001">
    <property type="entry name" value="DNA gyrase subunit A"/>
    <property type="match status" value="1"/>
</dbReference>
<dbReference type="CDD" id="cd00187">
    <property type="entry name" value="TOP4c"/>
    <property type="match status" value="1"/>
</dbReference>
<evidence type="ECO:0000259" key="12">
    <source>
        <dbReference type="PROSITE" id="PS52040"/>
    </source>
</evidence>
<dbReference type="SUPFAM" id="SSF101904">
    <property type="entry name" value="GyrA/ParC C-terminal domain-like"/>
    <property type="match status" value="1"/>
</dbReference>
<dbReference type="SUPFAM" id="SSF56719">
    <property type="entry name" value="Type II DNA topoisomerase"/>
    <property type="match status" value="1"/>
</dbReference>
<dbReference type="GO" id="GO:0005737">
    <property type="term" value="C:cytoplasm"/>
    <property type="evidence" value="ECO:0007669"/>
    <property type="project" value="UniProtKB-SubCell"/>
</dbReference>
<dbReference type="FunFam" id="1.10.268.10:FF:000001">
    <property type="entry name" value="DNA gyrase subunit A"/>
    <property type="match status" value="1"/>
</dbReference>
<feature type="compositionally biased region" description="Acidic residues" evidence="11">
    <location>
        <begin position="844"/>
        <end position="856"/>
    </location>
</feature>
<dbReference type="Gene3D" id="3.90.199.10">
    <property type="entry name" value="Topoisomerase II, domain 5"/>
    <property type="match status" value="1"/>
</dbReference>
<comment type="similarity">
    <text evidence="2 9">Belongs to the type II topoisomerase GyrA/ParC subunit family.</text>
</comment>
<feature type="active site" description="O-(5'-phospho-DNA)-tyrosine intermediate" evidence="9 10">
    <location>
        <position position="126"/>
    </location>
</feature>
<dbReference type="HAMAP" id="MF_01897">
    <property type="entry name" value="GyrA"/>
    <property type="match status" value="1"/>
</dbReference>
<dbReference type="Gene3D" id="1.10.268.10">
    <property type="entry name" value="Topoisomerase, domain 3"/>
    <property type="match status" value="1"/>
</dbReference>
<dbReference type="Gene3D" id="3.30.1360.40">
    <property type="match status" value="1"/>
</dbReference>
<organism evidence="13 14">
    <name type="scientific">Candidatus Ruthenibacterium avium</name>
    <dbReference type="NCBI Taxonomy" id="2838751"/>
    <lineage>
        <taxon>Bacteria</taxon>
        <taxon>Bacillati</taxon>
        <taxon>Bacillota</taxon>
        <taxon>Clostridia</taxon>
        <taxon>Eubacteriales</taxon>
        <taxon>Oscillospiraceae</taxon>
        <taxon>Ruthenibacterium</taxon>
    </lineage>
</organism>
<dbReference type="FunFam" id="3.30.1360.40:FF:000002">
    <property type="entry name" value="DNA gyrase subunit A"/>
    <property type="match status" value="1"/>
</dbReference>
<dbReference type="InterPro" id="IPR035516">
    <property type="entry name" value="Gyrase/topoIV_suA_C"/>
</dbReference>
<protein>
    <recommendedName>
        <fullName evidence="9">DNA gyrase subunit A</fullName>
        <ecNumber evidence="9">5.6.2.2</ecNumber>
    </recommendedName>
</protein>
<dbReference type="GO" id="GO:0005524">
    <property type="term" value="F:ATP binding"/>
    <property type="evidence" value="ECO:0007669"/>
    <property type="project" value="UniProtKB-UniRule"/>
</dbReference>
<evidence type="ECO:0000256" key="8">
    <source>
        <dbReference type="ARBA" id="ARBA00063644"/>
    </source>
</evidence>
<dbReference type="InterPro" id="IPR005743">
    <property type="entry name" value="GyrA"/>
</dbReference>
<comment type="caution">
    <text evidence="13">The sequence shown here is derived from an EMBL/GenBank/DDBJ whole genome shotgun (WGS) entry which is preliminary data.</text>
</comment>
<feature type="domain" description="Topo IIA-type catalytic" evidence="12">
    <location>
        <begin position="38"/>
        <end position="503"/>
    </location>
</feature>
<evidence type="ECO:0000256" key="4">
    <source>
        <dbReference type="ARBA" id="ARBA00022840"/>
    </source>
</evidence>
<dbReference type="NCBIfam" id="TIGR01063">
    <property type="entry name" value="gyrA"/>
    <property type="match status" value="1"/>
</dbReference>
<dbReference type="GO" id="GO:0009330">
    <property type="term" value="C:DNA topoisomerase type II (double strand cut, ATP-hydrolyzing) complex"/>
    <property type="evidence" value="ECO:0007669"/>
    <property type="project" value="TreeGrafter"/>
</dbReference>
<accession>A0A9D2M2F5</accession>
<evidence type="ECO:0000256" key="7">
    <source>
        <dbReference type="ARBA" id="ARBA00023235"/>
    </source>
</evidence>
<dbReference type="EMBL" id="DWYA01000062">
    <property type="protein sequence ID" value="HJB40245.1"/>
    <property type="molecule type" value="Genomic_DNA"/>
</dbReference>
<evidence type="ECO:0000256" key="9">
    <source>
        <dbReference type="HAMAP-Rule" id="MF_01897"/>
    </source>
</evidence>
<comment type="function">
    <text evidence="9">A type II topoisomerase that negatively supercoils closed circular double-stranded (ds) DNA in an ATP-dependent manner to modulate DNA topology and maintain chromosomes in an underwound state. Negative supercoiling favors strand separation, and DNA replication, transcription, recombination and repair, all of which involve strand separation. Also able to catalyze the interconversion of other topological isomers of dsDNA rings, including catenanes and knotted rings. Type II topoisomerases break and join 2 DNA strands simultaneously in an ATP-dependent manner.</text>
</comment>
<comment type="subcellular location">
    <subcellularLocation>
        <location evidence="9">Cytoplasm</location>
    </subcellularLocation>
</comment>
<evidence type="ECO:0000256" key="11">
    <source>
        <dbReference type="SAM" id="MobiDB-lite"/>
    </source>
</evidence>
<dbReference type="SMART" id="SM00434">
    <property type="entry name" value="TOP4c"/>
    <property type="match status" value="1"/>
</dbReference>
<dbReference type="EC" id="5.6.2.2" evidence="9"/>
<dbReference type="Proteomes" id="UP000824209">
    <property type="component" value="Unassembled WGS sequence"/>
</dbReference>